<dbReference type="Proteomes" id="UP000215453">
    <property type="component" value="Chromosome 19"/>
</dbReference>
<organism evidence="1 2">
    <name type="scientific">Zymoseptoria tritici ST99CH_1A5</name>
    <dbReference type="NCBI Taxonomy" id="1276529"/>
    <lineage>
        <taxon>Eukaryota</taxon>
        <taxon>Fungi</taxon>
        <taxon>Dikarya</taxon>
        <taxon>Ascomycota</taxon>
        <taxon>Pezizomycotina</taxon>
        <taxon>Dothideomycetes</taxon>
        <taxon>Dothideomycetidae</taxon>
        <taxon>Mycosphaerellales</taxon>
        <taxon>Mycosphaerellaceae</taxon>
        <taxon>Zymoseptoria</taxon>
    </lineage>
</organism>
<accession>A0A1Y6M1K0</accession>
<gene>
    <name evidence="1" type="ORF">ZT1A5_G11915</name>
</gene>
<name>A0A1Y6M1K0_ZYMTR</name>
<proteinExistence type="predicted"/>
<dbReference type="AlphaFoldDB" id="A0A1Y6M1K0"/>
<sequence length="314" mass="34695">MCGIIRPPFRTVSFTLTIASTMDRYHSHHEGSSVPAASTYRPQIPDARHESSHDGFETHHWTNYDSNGGAYYMAQHLAPPAYLTEANLRTTSQDQIDCNGHSYTCDNNYTLPPPVRNASSSKRPEIVLSSSSSYHNGCYVLSAGKFLDLQRKNEYFCLACGRHESASTLFPHLVAVHGISIETPRLRLITSKASQRTVSGPPDCPPTLVLWQDGKKDGEEHGQQHRFGAWDENEDCLPTELALLWSDRQHIYDFVACSVLFKNAFTTGLSAPMPPPLCSLVELGRPARRGLSRNLLAAIRCAALSLANASTLPL</sequence>
<evidence type="ECO:0000313" key="1">
    <source>
        <dbReference type="EMBL" id="SMY30462.1"/>
    </source>
</evidence>
<dbReference type="EMBL" id="LT882694">
    <property type="protein sequence ID" value="SMY30462.1"/>
    <property type="molecule type" value="Genomic_DNA"/>
</dbReference>
<protein>
    <submittedName>
        <fullName evidence="1">Uncharacterized protein</fullName>
    </submittedName>
</protein>
<reference evidence="1 2" key="1">
    <citation type="submission" date="2016-10" db="EMBL/GenBank/DDBJ databases">
        <authorList>
            <person name="Varghese N."/>
        </authorList>
    </citation>
    <scope>NUCLEOTIDE SEQUENCE [LARGE SCALE GENOMIC DNA]</scope>
</reference>
<evidence type="ECO:0000313" key="2">
    <source>
        <dbReference type="Proteomes" id="UP000215453"/>
    </source>
</evidence>